<dbReference type="NCBIfam" id="TIGR00199">
    <property type="entry name" value="PncC_domain"/>
    <property type="match status" value="1"/>
</dbReference>
<dbReference type="EMBL" id="JADKGK010000020">
    <property type="protein sequence ID" value="MBL0004463.1"/>
    <property type="molecule type" value="Genomic_DNA"/>
</dbReference>
<organism evidence="2 4">
    <name type="scientific">Candidatus Phosphoribacter hodrii</name>
    <dbReference type="NCBI Taxonomy" id="2953743"/>
    <lineage>
        <taxon>Bacteria</taxon>
        <taxon>Bacillati</taxon>
        <taxon>Actinomycetota</taxon>
        <taxon>Actinomycetes</taxon>
        <taxon>Micrococcales</taxon>
        <taxon>Dermatophilaceae</taxon>
        <taxon>Candidatus Phosphoribacter</taxon>
    </lineage>
</organism>
<dbReference type="InterPro" id="IPR036653">
    <property type="entry name" value="CinA-like_C"/>
</dbReference>
<protein>
    <submittedName>
        <fullName evidence="2">Nicotinamide-nucleotide amidohydrolase family protein</fullName>
    </submittedName>
</protein>
<accession>A0A935IQA4</accession>
<comment type="caution">
    <text evidence="2">The sequence shown here is derived from an EMBL/GenBank/DDBJ whole genome shotgun (WGS) entry which is preliminary data.</text>
</comment>
<dbReference type="AlphaFoldDB" id="A0A935IQA4"/>
<reference evidence="2 4" key="1">
    <citation type="submission" date="2020-10" db="EMBL/GenBank/DDBJ databases">
        <title>Connecting structure to function with the recovery of over 1000 high-quality activated sludge metagenome-assembled genomes encoding full-length rRNA genes using long-read sequencing.</title>
        <authorList>
            <person name="Singleton C.M."/>
            <person name="Petriglieri F."/>
            <person name="Kristensen J.M."/>
            <person name="Kirkegaard R.H."/>
            <person name="Michaelsen T.Y."/>
            <person name="Andersen M.H."/>
            <person name="Karst S.M."/>
            <person name="Dueholm M.S."/>
            <person name="Nielsen P.H."/>
            <person name="Albertsen M."/>
        </authorList>
    </citation>
    <scope>NUCLEOTIDE SEQUENCE [LARGE SCALE GENOMIC DNA]</scope>
    <source>
        <strain evidence="2">Ega_18-Q3-R5-49_MAXAC.001</strain>
        <strain evidence="3">Ribe_18-Q3-R11-54_MAXAC.001</strain>
    </source>
</reference>
<dbReference type="Gene3D" id="3.90.950.20">
    <property type="entry name" value="CinA-like"/>
    <property type="match status" value="1"/>
</dbReference>
<evidence type="ECO:0000313" key="4">
    <source>
        <dbReference type="Proteomes" id="UP000726105"/>
    </source>
</evidence>
<dbReference type="Pfam" id="PF02464">
    <property type="entry name" value="CinA"/>
    <property type="match status" value="1"/>
</dbReference>
<dbReference type="SUPFAM" id="SSF142433">
    <property type="entry name" value="CinA-like"/>
    <property type="match status" value="1"/>
</dbReference>
<proteinExistence type="predicted"/>
<feature type="domain" description="CinA C-terminal" evidence="1">
    <location>
        <begin position="3"/>
        <end position="151"/>
    </location>
</feature>
<evidence type="ECO:0000313" key="3">
    <source>
        <dbReference type="EMBL" id="MBL0004463.1"/>
    </source>
</evidence>
<dbReference type="EMBL" id="JADJIB010000011">
    <property type="protein sequence ID" value="MBK7274703.1"/>
    <property type="molecule type" value="Genomic_DNA"/>
</dbReference>
<dbReference type="Proteomes" id="UP000886632">
    <property type="component" value="Unassembled WGS sequence"/>
</dbReference>
<name>A0A935IQA4_9MICO</name>
<sequence>MRATQVLADLAVRGETIACAESLTGGALTARLIDVPGASRVVRGGVVAYAADVKAAVLGVSAARLASHGTVDPQVAAEMALGVCRVLNSDWGVATTGVAGPEPSEGKRVGTAYVAVVRAGGEPVIHELHLVGNRAKIRAAVVDAALEFIDAALAADDGQ</sequence>
<dbReference type="InterPro" id="IPR008136">
    <property type="entry name" value="CinA_C"/>
</dbReference>
<dbReference type="Proteomes" id="UP000726105">
    <property type="component" value="Unassembled WGS sequence"/>
</dbReference>
<evidence type="ECO:0000313" key="2">
    <source>
        <dbReference type="EMBL" id="MBK7274703.1"/>
    </source>
</evidence>
<gene>
    <name evidence="2" type="ORF">IPI13_16645</name>
    <name evidence="3" type="ORF">IPP00_10910</name>
</gene>
<evidence type="ECO:0000259" key="1">
    <source>
        <dbReference type="Pfam" id="PF02464"/>
    </source>
</evidence>